<keyword evidence="10" id="KW-1185">Reference proteome</keyword>
<evidence type="ECO:0000256" key="1">
    <source>
        <dbReference type="ARBA" id="ARBA00011073"/>
    </source>
</evidence>
<keyword evidence="3 5" id="KW-0378">Hydrolase</keyword>
<accession>A0AAD5H3A1</accession>
<feature type="region of interest" description="Disordered" evidence="6">
    <location>
        <begin position="501"/>
        <end position="522"/>
    </location>
</feature>
<gene>
    <name evidence="9" type="ORF">COHA_008305</name>
</gene>
<evidence type="ECO:0000313" key="10">
    <source>
        <dbReference type="Proteomes" id="UP001205105"/>
    </source>
</evidence>
<proteinExistence type="inferred from homology"/>
<dbReference type="EMBL" id="JADXDR010000142">
    <property type="protein sequence ID" value="KAI7837817.1"/>
    <property type="molecule type" value="Genomic_DNA"/>
</dbReference>
<dbReference type="PANTHER" id="PTHR43806">
    <property type="entry name" value="PEPTIDASE S8"/>
    <property type="match status" value="1"/>
</dbReference>
<feature type="active site" description="Charge relay system" evidence="5">
    <location>
        <position position="157"/>
    </location>
</feature>
<dbReference type="AlphaFoldDB" id="A0AAD5H3A1"/>
<dbReference type="Proteomes" id="UP001205105">
    <property type="component" value="Unassembled WGS sequence"/>
</dbReference>
<feature type="chain" id="PRO_5042236892" description="Peptidase S8/S53 domain-containing protein" evidence="7">
    <location>
        <begin position="31"/>
        <end position="533"/>
    </location>
</feature>
<feature type="domain" description="Peptidase S8/S53" evidence="8">
    <location>
        <begin position="151"/>
        <end position="456"/>
    </location>
</feature>
<evidence type="ECO:0000313" key="9">
    <source>
        <dbReference type="EMBL" id="KAI7837817.1"/>
    </source>
</evidence>
<dbReference type="PROSITE" id="PS51892">
    <property type="entry name" value="SUBTILASE"/>
    <property type="match status" value="1"/>
</dbReference>
<sequence length="533" mass="55302">MAPNWGASGTLLCCLLLLVTTQLQVPAARAQGPDPRLANPVVPGQLYVKYRKPQGPTAAAAVAAGRGAVPLAAGRVGVTAATRAGETVAQATQRLKADPAVLEVSPDYWVHATQDTPVMPYTAPADGSSWALERISAGYAWGKLVIGRTHTRICIVDSGVDCGHPDLQVRPVVGSSLTRSACVDGVRYAGGVETKGMAAAADEFGHGTKVAGVVAATGDNQGAAGVMYGGAALYVCRFMDKSGWGYASDALRCLNWCLSKGASISVNSWGANLGKLDIEAWSDAKSPPGVFGDMQELLQSDTVVRTHLFVTASGNDGRQLAPRQSSGTYFFVPAQLQAESILTVGATDINDRLWTVPAKRDASTSGSDAAGGSNYGSTFVDVAAPGVSLLTTRLRTAAEAKKAGTRPVSLVRETGTSFSAALAGGVAGLVLAAQNYSGVENGIDMRDVKDAIVGGADVLPQLTATLPDGQQQIREGRRLNAYNTLSEYFGESVFPRLPLQLAGKKPQPSPPPPRPPPPQVGVEQMAGWLVPLG</sequence>
<evidence type="ECO:0000256" key="5">
    <source>
        <dbReference type="PROSITE-ProRule" id="PRU01240"/>
    </source>
</evidence>
<feature type="active site" description="Charge relay system" evidence="5">
    <location>
        <position position="417"/>
    </location>
</feature>
<dbReference type="InterPro" id="IPR050131">
    <property type="entry name" value="Peptidase_S8_subtilisin-like"/>
</dbReference>
<dbReference type="PRINTS" id="PR00723">
    <property type="entry name" value="SUBTILISIN"/>
</dbReference>
<dbReference type="PROSITE" id="PS00137">
    <property type="entry name" value="SUBTILASE_HIS"/>
    <property type="match status" value="1"/>
</dbReference>
<dbReference type="GO" id="GO:0006508">
    <property type="term" value="P:proteolysis"/>
    <property type="evidence" value="ECO:0007669"/>
    <property type="project" value="UniProtKB-KW"/>
</dbReference>
<keyword evidence="4 5" id="KW-0720">Serine protease</keyword>
<keyword evidence="7" id="KW-0732">Signal</keyword>
<feature type="signal peptide" evidence="7">
    <location>
        <begin position="1"/>
        <end position="30"/>
    </location>
</feature>
<protein>
    <recommendedName>
        <fullName evidence="8">Peptidase S8/S53 domain-containing protein</fullName>
    </recommendedName>
</protein>
<dbReference type="Pfam" id="PF00082">
    <property type="entry name" value="Peptidase_S8"/>
    <property type="match status" value="1"/>
</dbReference>
<dbReference type="InterPro" id="IPR000209">
    <property type="entry name" value="Peptidase_S8/S53_dom"/>
</dbReference>
<dbReference type="InterPro" id="IPR036852">
    <property type="entry name" value="Peptidase_S8/S53_dom_sf"/>
</dbReference>
<comment type="caution">
    <text evidence="9">The sequence shown here is derived from an EMBL/GenBank/DDBJ whole genome shotgun (WGS) entry which is preliminary data.</text>
</comment>
<dbReference type="GO" id="GO:0004252">
    <property type="term" value="F:serine-type endopeptidase activity"/>
    <property type="evidence" value="ECO:0007669"/>
    <property type="project" value="UniProtKB-UniRule"/>
</dbReference>
<evidence type="ECO:0000256" key="4">
    <source>
        <dbReference type="ARBA" id="ARBA00022825"/>
    </source>
</evidence>
<evidence type="ECO:0000256" key="2">
    <source>
        <dbReference type="ARBA" id="ARBA00022670"/>
    </source>
</evidence>
<evidence type="ECO:0000256" key="3">
    <source>
        <dbReference type="ARBA" id="ARBA00022801"/>
    </source>
</evidence>
<name>A0AAD5H3A1_9CHLO</name>
<dbReference type="InterPro" id="IPR023827">
    <property type="entry name" value="Peptidase_S8_Asp-AS"/>
</dbReference>
<comment type="similarity">
    <text evidence="1 5">Belongs to the peptidase S8 family.</text>
</comment>
<dbReference type="PANTHER" id="PTHR43806:SF11">
    <property type="entry name" value="CEREVISIN-RELATED"/>
    <property type="match status" value="1"/>
</dbReference>
<keyword evidence="2 5" id="KW-0645">Protease</keyword>
<dbReference type="PROSITE" id="PS00136">
    <property type="entry name" value="SUBTILASE_ASP"/>
    <property type="match status" value="1"/>
</dbReference>
<feature type="compositionally biased region" description="Pro residues" evidence="6">
    <location>
        <begin position="507"/>
        <end position="519"/>
    </location>
</feature>
<evidence type="ECO:0000256" key="7">
    <source>
        <dbReference type="SAM" id="SignalP"/>
    </source>
</evidence>
<reference evidence="9" key="1">
    <citation type="submission" date="2020-11" db="EMBL/GenBank/DDBJ databases">
        <title>Chlorella ohadii genome sequencing and assembly.</title>
        <authorList>
            <person name="Murik O."/>
            <person name="Treves H."/>
            <person name="Kedem I."/>
            <person name="Shotland Y."/>
            <person name="Kaplan A."/>
        </authorList>
    </citation>
    <scope>NUCLEOTIDE SEQUENCE</scope>
    <source>
        <strain evidence="9">1</strain>
    </source>
</reference>
<evidence type="ECO:0000259" key="8">
    <source>
        <dbReference type="Pfam" id="PF00082"/>
    </source>
</evidence>
<dbReference type="SUPFAM" id="SSF52743">
    <property type="entry name" value="Subtilisin-like"/>
    <property type="match status" value="1"/>
</dbReference>
<feature type="active site" description="Charge relay system" evidence="5">
    <location>
        <position position="206"/>
    </location>
</feature>
<evidence type="ECO:0000256" key="6">
    <source>
        <dbReference type="SAM" id="MobiDB-lite"/>
    </source>
</evidence>
<dbReference type="InterPro" id="IPR022398">
    <property type="entry name" value="Peptidase_S8_His-AS"/>
</dbReference>
<dbReference type="Gene3D" id="3.40.50.200">
    <property type="entry name" value="Peptidase S8/S53 domain"/>
    <property type="match status" value="1"/>
</dbReference>
<organism evidence="9 10">
    <name type="scientific">Chlorella ohadii</name>
    <dbReference type="NCBI Taxonomy" id="2649997"/>
    <lineage>
        <taxon>Eukaryota</taxon>
        <taxon>Viridiplantae</taxon>
        <taxon>Chlorophyta</taxon>
        <taxon>core chlorophytes</taxon>
        <taxon>Trebouxiophyceae</taxon>
        <taxon>Chlorellales</taxon>
        <taxon>Chlorellaceae</taxon>
        <taxon>Chlorella clade</taxon>
        <taxon>Chlorella</taxon>
    </lineage>
</organism>
<dbReference type="InterPro" id="IPR015500">
    <property type="entry name" value="Peptidase_S8_subtilisin-rel"/>
</dbReference>